<dbReference type="Proteomes" id="UP001158576">
    <property type="component" value="Chromosome PAR"/>
</dbReference>
<proteinExistence type="predicted"/>
<accession>A0ABN7RNY2</accession>
<keyword evidence="3" id="KW-1185">Reference proteome</keyword>
<keyword evidence="1" id="KW-0812">Transmembrane</keyword>
<feature type="transmembrane region" description="Helical" evidence="1">
    <location>
        <begin position="39"/>
        <end position="56"/>
    </location>
</feature>
<reference evidence="2 3" key="1">
    <citation type="submission" date="2021-04" db="EMBL/GenBank/DDBJ databases">
        <authorList>
            <person name="Bliznina A."/>
        </authorList>
    </citation>
    <scope>NUCLEOTIDE SEQUENCE [LARGE SCALE GENOMIC DNA]</scope>
</reference>
<protein>
    <submittedName>
        <fullName evidence="2">Oidioi.mRNA.OKI2018_I69.PAR.g8859.t1.cds</fullName>
    </submittedName>
</protein>
<evidence type="ECO:0000313" key="3">
    <source>
        <dbReference type="Proteomes" id="UP001158576"/>
    </source>
</evidence>
<evidence type="ECO:0000256" key="1">
    <source>
        <dbReference type="SAM" id="Phobius"/>
    </source>
</evidence>
<sequence>MNPFFAAGTVILIQTMKSCIVLGHLLKKEDKEECDFYVISLNFCCLISMLLSIPIVSNFGDFRKMMPLATEFTFGVNFLVITSCLQSFSSCFDTEDSLNSVIIPINIDILLIMVSITLIYGLIIVIWYTGQKYKSLQQELSKNSTMWITPSVSSLSKHDQIKNLDGSTGDFAITRNSLAFHAENADRLLKTFESKTEI</sequence>
<feature type="transmembrane region" description="Helical" evidence="1">
    <location>
        <begin position="109"/>
        <end position="128"/>
    </location>
</feature>
<keyword evidence="1" id="KW-0472">Membrane</keyword>
<evidence type="ECO:0000313" key="2">
    <source>
        <dbReference type="EMBL" id="CAG5077978.1"/>
    </source>
</evidence>
<gene>
    <name evidence="2" type="ORF">OKIOD_LOCUS417</name>
</gene>
<keyword evidence="1" id="KW-1133">Transmembrane helix</keyword>
<dbReference type="EMBL" id="OU015568">
    <property type="protein sequence ID" value="CAG5077978.1"/>
    <property type="molecule type" value="Genomic_DNA"/>
</dbReference>
<name>A0ABN7RNY2_OIKDI</name>
<organism evidence="2 3">
    <name type="scientific">Oikopleura dioica</name>
    <name type="common">Tunicate</name>
    <dbReference type="NCBI Taxonomy" id="34765"/>
    <lineage>
        <taxon>Eukaryota</taxon>
        <taxon>Metazoa</taxon>
        <taxon>Chordata</taxon>
        <taxon>Tunicata</taxon>
        <taxon>Appendicularia</taxon>
        <taxon>Copelata</taxon>
        <taxon>Oikopleuridae</taxon>
        <taxon>Oikopleura</taxon>
    </lineage>
</organism>